<reference evidence="1 2" key="1">
    <citation type="journal article" date="2019" name="Int. J. Syst. Evol. Microbiol.">
        <title>The Global Catalogue of Microorganisms (GCM) 10K type strain sequencing project: providing services to taxonomists for standard genome sequencing and annotation.</title>
        <authorList>
            <consortium name="The Broad Institute Genomics Platform"/>
            <consortium name="The Broad Institute Genome Sequencing Center for Infectious Disease"/>
            <person name="Wu L."/>
            <person name="Ma J."/>
        </authorList>
    </citation>
    <scope>NUCLEOTIDE SEQUENCE [LARGE SCALE GENOMIC DNA]</scope>
    <source>
        <strain evidence="1 2">JCM 10671</strain>
    </source>
</reference>
<dbReference type="Proteomes" id="UP001500957">
    <property type="component" value="Unassembled WGS sequence"/>
</dbReference>
<name>A0ABN1H0N0_9ACTN</name>
<proteinExistence type="predicted"/>
<organism evidence="1 2">
    <name type="scientific">Sporichthya brevicatena</name>
    <dbReference type="NCBI Taxonomy" id="171442"/>
    <lineage>
        <taxon>Bacteria</taxon>
        <taxon>Bacillati</taxon>
        <taxon>Actinomycetota</taxon>
        <taxon>Actinomycetes</taxon>
        <taxon>Sporichthyales</taxon>
        <taxon>Sporichthyaceae</taxon>
        <taxon>Sporichthya</taxon>
    </lineage>
</organism>
<dbReference type="RefSeq" id="WP_344606352.1">
    <property type="nucleotide sequence ID" value="NZ_BAAAHE010000026.1"/>
</dbReference>
<gene>
    <name evidence="1" type="ORF">GCM10009547_31100</name>
</gene>
<comment type="caution">
    <text evidence="1">The sequence shown here is derived from an EMBL/GenBank/DDBJ whole genome shotgun (WGS) entry which is preliminary data.</text>
</comment>
<evidence type="ECO:0000313" key="2">
    <source>
        <dbReference type="Proteomes" id="UP001500957"/>
    </source>
</evidence>
<accession>A0ABN1H0N0</accession>
<keyword evidence="2" id="KW-1185">Reference proteome</keyword>
<sequence>MSEARPRYTVWIDAPAGWVPVPAGGTDPGPWAAETAQQFWDAAAPDRATPGAIADTAAVLAARARDCQTRTWIHALLRLTSPEAPPAMTAELQLLVPEGPDDPFTVDAFSAALVKRNRRAVVNREQLPAGPAVRCLRPTRGPREGLRRPTLTQVVHGIFPPQLQREGLVLVTTGTGLTKGSPALAEVDELATRISVEVLA</sequence>
<dbReference type="EMBL" id="BAAAHE010000026">
    <property type="protein sequence ID" value="GAA0625593.1"/>
    <property type="molecule type" value="Genomic_DNA"/>
</dbReference>
<evidence type="ECO:0000313" key="1">
    <source>
        <dbReference type="EMBL" id="GAA0625593.1"/>
    </source>
</evidence>
<protein>
    <submittedName>
        <fullName evidence="1">Uncharacterized protein</fullName>
    </submittedName>
</protein>